<comment type="caution">
    <text evidence="5">The sequence shown here is derived from an EMBL/GenBank/DDBJ whole genome shotgun (WGS) entry which is preliminary data.</text>
</comment>
<dbReference type="AlphaFoldDB" id="A0A836LET8"/>
<name>A0A836LET8_9TRYP</name>
<evidence type="ECO:0000256" key="1">
    <source>
        <dbReference type="ARBA" id="ARBA00009725"/>
    </source>
</evidence>
<dbReference type="Pfam" id="PF13489">
    <property type="entry name" value="Methyltransf_23"/>
    <property type="match status" value="1"/>
</dbReference>
<dbReference type="GeneID" id="94291022"/>
<dbReference type="PANTHER" id="PTHR22809">
    <property type="entry name" value="METHYLTRANSFERASE-RELATED"/>
    <property type="match status" value="1"/>
</dbReference>
<reference evidence="5 6" key="1">
    <citation type="submission" date="2021-02" db="EMBL/GenBank/DDBJ databases">
        <title>Porcisia hertigi Genome sequencing and assembly.</title>
        <authorList>
            <person name="Almutairi H."/>
            <person name="Gatherer D."/>
        </authorList>
    </citation>
    <scope>NUCLEOTIDE SEQUENCE [LARGE SCALE GENOMIC DNA]</scope>
    <source>
        <strain evidence="5 6">C119</strain>
    </source>
</reference>
<evidence type="ECO:0000313" key="5">
    <source>
        <dbReference type="EMBL" id="KAG5505640.1"/>
    </source>
</evidence>
<evidence type="ECO:0000313" key="6">
    <source>
        <dbReference type="Proteomes" id="UP000674318"/>
    </source>
</evidence>
<dbReference type="Gene3D" id="3.40.50.150">
    <property type="entry name" value="Vaccinia Virus protein VP39"/>
    <property type="match status" value="1"/>
</dbReference>
<sequence length="352" mass="39263">MEADSCIHVPRTRGGGAFRHSKDVTLHGNDFEWEEKVAELTSNERTLLDEYLRKCLAELRLAGPPDVPEEVPTTPWEMHFAASKHHFPLKNYIVHAFPLLQTILNRPEPTPWVLECGCGTGSTLLPIMRECTNTKIHFVGFDISSAALSHFKSNEIAQGYLQRNQLKLFPLAIGSCSSTADADPIAPALKRQRTDEQTTLVVDALASLDKSLENQSFDAILLVFVLSALPTVEKMVLAIKQLKKALKQDGVLFFRDYALPDHNFFRFLSKLDNKIESVAFAKGDSTTQVFFHKQFATELFASAGLVEVEDPASKLTYHCNRIVNRKNGKKMDKIFINGTFKLGPGSEAAQNS</sequence>
<accession>A0A836LET8</accession>
<evidence type="ECO:0000256" key="4">
    <source>
        <dbReference type="PIRNR" id="PIRNR037755"/>
    </source>
</evidence>
<evidence type="ECO:0000256" key="2">
    <source>
        <dbReference type="ARBA" id="ARBA00022603"/>
    </source>
</evidence>
<keyword evidence="3 4" id="KW-0808">Transferase</keyword>
<dbReference type="Proteomes" id="UP000674318">
    <property type="component" value="Chromosome 21"/>
</dbReference>
<keyword evidence="2 4" id="KW-0489">Methyltransferase</keyword>
<comment type="function">
    <text evidence="4">S-adenosyl-L-methionine-dependent methyltransferase.</text>
</comment>
<organism evidence="5 6">
    <name type="scientific">Porcisia hertigi</name>
    <dbReference type="NCBI Taxonomy" id="2761500"/>
    <lineage>
        <taxon>Eukaryota</taxon>
        <taxon>Discoba</taxon>
        <taxon>Euglenozoa</taxon>
        <taxon>Kinetoplastea</taxon>
        <taxon>Metakinetoplastina</taxon>
        <taxon>Trypanosomatida</taxon>
        <taxon>Trypanosomatidae</taxon>
        <taxon>Leishmaniinae</taxon>
        <taxon>Porcisia</taxon>
    </lineage>
</organism>
<dbReference type="GO" id="GO:0008173">
    <property type="term" value="F:RNA methyltransferase activity"/>
    <property type="evidence" value="ECO:0007669"/>
    <property type="project" value="UniProtKB-ARBA"/>
</dbReference>
<protein>
    <recommendedName>
        <fullName evidence="4">tRNA N(3)-methylcytidine methyltransferase</fullName>
        <ecNumber evidence="4">2.1.1.-</ecNumber>
    </recommendedName>
</protein>
<dbReference type="GO" id="GO:0032259">
    <property type="term" value="P:methylation"/>
    <property type="evidence" value="ECO:0007669"/>
    <property type="project" value="UniProtKB-KW"/>
</dbReference>
<dbReference type="EMBL" id="JAFJZO010000021">
    <property type="protein sequence ID" value="KAG5505640.1"/>
    <property type="molecule type" value="Genomic_DNA"/>
</dbReference>
<dbReference type="SUPFAM" id="SSF53335">
    <property type="entry name" value="S-adenosyl-L-methionine-dependent methyltransferases"/>
    <property type="match status" value="1"/>
</dbReference>
<dbReference type="InterPro" id="IPR026113">
    <property type="entry name" value="METTL2/6/8-like"/>
</dbReference>
<dbReference type="PIRSF" id="PIRSF037755">
    <property type="entry name" value="Mettl2_prd"/>
    <property type="match status" value="1"/>
</dbReference>
<dbReference type="GO" id="GO:0008757">
    <property type="term" value="F:S-adenosylmethionine-dependent methyltransferase activity"/>
    <property type="evidence" value="ECO:0007669"/>
    <property type="project" value="UniProtKB-ARBA"/>
</dbReference>
<gene>
    <name evidence="5" type="ORF">JKF63_04975</name>
</gene>
<dbReference type="EC" id="2.1.1.-" evidence="4"/>
<dbReference type="RefSeq" id="XP_067757308.1">
    <property type="nucleotide sequence ID" value="XM_067900945.1"/>
</dbReference>
<proteinExistence type="inferred from homology"/>
<keyword evidence="6" id="KW-1185">Reference proteome</keyword>
<comment type="similarity">
    <text evidence="1 4">Belongs to the methyltransferase superfamily. METL family.</text>
</comment>
<dbReference type="InterPro" id="IPR029063">
    <property type="entry name" value="SAM-dependent_MTases_sf"/>
</dbReference>
<dbReference type="KEGG" id="phet:94291022"/>
<evidence type="ECO:0000256" key="3">
    <source>
        <dbReference type="ARBA" id="ARBA00022679"/>
    </source>
</evidence>
<dbReference type="PANTHER" id="PTHR22809:SF14">
    <property type="entry name" value="TRNA N(3)-METHYLCYTIDINE METHYLTRANSFERASE"/>
    <property type="match status" value="1"/>
</dbReference>
<dbReference type="OrthoDB" id="417697at2759"/>
<dbReference type="CDD" id="cd02440">
    <property type="entry name" value="AdoMet_MTases"/>
    <property type="match status" value="1"/>
</dbReference>